<keyword evidence="4 10" id="KW-0808">Transferase</keyword>
<feature type="domain" description="Glycosyltransferase family 28 N-terminal" evidence="11">
    <location>
        <begin position="17"/>
        <end position="155"/>
    </location>
</feature>
<keyword evidence="9 10" id="KW-0961">Cell wall biogenesis/degradation</keyword>
<feature type="domain" description="Glycosyl transferase family 28 C-terminal" evidence="12">
    <location>
        <begin position="201"/>
        <end position="350"/>
    </location>
</feature>
<dbReference type="UniPathway" id="UPA00219"/>
<dbReference type="Pfam" id="PF04101">
    <property type="entry name" value="Glyco_tran_28_C"/>
    <property type="match status" value="1"/>
</dbReference>
<organism evidence="13 14">
    <name type="scientific">Paenibacillus taihuensis</name>
    <dbReference type="NCBI Taxonomy" id="1156355"/>
    <lineage>
        <taxon>Bacteria</taxon>
        <taxon>Bacillati</taxon>
        <taxon>Bacillota</taxon>
        <taxon>Bacilli</taxon>
        <taxon>Bacillales</taxon>
        <taxon>Paenibacillaceae</taxon>
        <taxon>Paenibacillus</taxon>
    </lineage>
</organism>
<dbReference type="Proteomes" id="UP000256304">
    <property type="component" value="Unassembled WGS sequence"/>
</dbReference>
<keyword evidence="3 10" id="KW-0328">Glycosyltransferase</keyword>
<comment type="function">
    <text evidence="10">Cell wall formation. Catalyzes the transfer of a GlcNAc subunit on undecaprenyl-pyrophosphoryl-MurNAc-pentapeptide (lipid intermediate I) to form undecaprenyl-pyrophosphoryl-MurNAc-(pentapeptide)GlcNAc (lipid intermediate II).</text>
</comment>
<dbReference type="CDD" id="cd03785">
    <property type="entry name" value="GT28_MurG"/>
    <property type="match status" value="1"/>
</dbReference>
<comment type="caution">
    <text evidence="13">The sequence shown here is derived from an EMBL/GenBank/DDBJ whole genome shotgun (WGS) entry which is preliminary data.</text>
</comment>
<evidence type="ECO:0000256" key="2">
    <source>
        <dbReference type="ARBA" id="ARBA00022618"/>
    </source>
</evidence>
<dbReference type="EMBL" id="QTTN01000012">
    <property type="protein sequence ID" value="REE85326.1"/>
    <property type="molecule type" value="Genomic_DNA"/>
</dbReference>
<evidence type="ECO:0000259" key="12">
    <source>
        <dbReference type="Pfam" id="PF04101"/>
    </source>
</evidence>
<evidence type="ECO:0000256" key="10">
    <source>
        <dbReference type="HAMAP-Rule" id="MF_00033"/>
    </source>
</evidence>
<sequence>MTTKPASPAHQDAPRHILFTGGGSAGHVTVNTAIIPTMIEQGWKVSYIGSRSGIEKQLISRMSDVDYYGIATGKLRRYIDLENVKDPFRVVKGVYQAFRLIRRLKPDVLFSKGGFVSVPVVLGAWLNRVPVIIHESDLTPGLANRIAGPFAKRICITFAETAAHIKGDKAMHVGPIIRSDLRKGSAYKGIQWCKFTPGKPVLLIMGGSLGSQRINDVIRRNVEELTRTYQIIHICGKGEIDSKLIGTPGYRQYEYIHDELANAVACADVVISRAGSNSIFEFLALRKPMLLIPLSKSASRGDQILNAESFRQAGFCEVLQEEELDDATFLQSLGKVYAGREAIKKQMQQSEQGDSTQQVIALIEQTARVSE</sequence>
<dbReference type="InterPro" id="IPR007235">
    <property type="entry name" value="Glyco_trans_28_C"/>
</dbReference>
<keyword evidence="7 10" id="KW-0472">Membrane</keyword>
<dbReference type="GO" id="GO:0050511">
    <property type="term" value="F:undecaprenyldiphospho-muramoylpentapeptide beta-N-acetylglucosaminyltransferase activity"/>
    <property type="evidence" value="ECO:0007669"/>
    <property type="project" value="UniProtKB-UniRule"/>
</dbReference>
<dbReference type="RefSeq" id="WP_116189313.1">
    <property type="nucleotide sequence ID" value="NZ_QTTN01000012.1"/>
</dbReference>
<name>A0A3D9S4Y2_9BACL</name>
<feature type="binding site" evidence="10">
    <location>
        <begin position="24"/>
        <end position="26"/>
    </location>
    <ligand>
        <name>UDP-N-acetyl-alpha-D-glucosamine</name>
        <dbReference type="ChEBI" id="CHEBI:57705"/>
    </ligand>
</feature>
<dbReference type="GO" id="GO:0009252">
    <property type="term" value="P:peptidoglycan biosynthetic process"/>
    <property type="evidence" value="ECO:0007669"/>
    <property type="project" value="UniProtKB-UniRule"/>
</dbReference>
<dbReference type="HAMAP" id="MF_00033">
    <property type="entry name" value="MurG"/>
    <property type="match status" value="1"/>
</dbReference>
<dbReference type="EC" id="2.4.1.227" evidence="10"/>
<dbReference type="Gene3D" id="3.40.50.2000">
    <property type="entry name" value="Glycogen Phosphorylase B"/>
    <property type="match status" value="2"/>
</dbReference>
<dbReference type="SUPFAM" id="SSF53756">
    <property type="entry name" value="UDP-Glycosyltransferase/glycogen phosphorylase"/>
    <property type="match status" value="1"/>
</dbReference>
<keyword evidence="6 10" id="KW-0573">Peptidoglycan synthesis</keyword>
<feature type="binding site" evidence="10">
    <location>
        <position position="178"/>
    </location>
    <ligand>
        <name>UDP-N-acetyl-alpha-D-glucosamine</name>
        <dbReference type="ChEBI" id="CHEBI:57705"/>
    </ligand>
</feature>
<comment type="caution">
    <text evidence="10">Lacks conserved residue(s) required for the propagation of feature annotation.</text>
</comment>
<keyword evidence="1 10" id="KW-1003">Cell membrane</keyword>
<accession>A0A3D9S4Y2</accession>
<proteinExistence type="inferred from homology"/>
<keyword evidence="2 10" id="KW-0132">Cell division</keyword>
<dbReference type="PANTHER" id="PTHR21015">
    <property type="entry name" value="UDP-N-ACETYLGLUCOSAMINE--N-ACETYLMURAMYL-(PENTAPEPTIDE) PYROPHOSPHORYL-UNDECAPRENOL N-ACETYLGLUCOSAMINE TRANSFERASE 1"/>
    <property type="match status" value="1"/>
</dbReference>
<evidence type="ECO:0000256" key="1">
    <source>
        <dbReference type="ARBA" id="ARBA00022475"/>
    </source>
</evidence>
<feature type="binding site" evidence="10">
    <location>
        <position position="208"/>
    </location>
    <ligand>
        <name>UDP-N-acetyl-alpha-D-glucosamine</name>
        <dbReference type="ChEBI" id="CHEBI:57705"/>
    </ligand>
</feature>
<dbReference type="GO" id="GO:0005886">
    <property type="term" value="C:plasma membrane"/>
    <property type="evidence" value="ECO:0007669"/>
    <property type="project" value="UniProtKB-SubCell"/>
</dbReference>
<dbReference type="GO" id="GO:0071555">
    <property type="term" value="P:cell wall organization"/>
    <property type="evidence" value="ECO:0007669"/>
    <property type="project" value="UniProtKB-KW"/>
</dbReference>
<evidence type="ECO:0000256" key="8">
    <source>
        <dbReference type="ARBA" id="ARBA00023306"/>
    </source>
</evidence>
<evidence type="ECO:0000256" key="6">
    <source>
        <dbReference type="ARBA" id="ARBA00022984"/>
    </source>
</evidence>
<evidence type="ECO:0000256" key="4">
    <source>
        <dbReference type="ARBA" id="ARBA00022679"/>
    </source>
</evidence>
<evidence type="ECO:0000313" key="13">
    <source>
        <dbReference type="EMBL" id="REE85326.1"/>
    </source>
</evidence>
<dbReference type="PANTHER" id="PTHR21015:SF27">
    <property type="entry name" value="UDP-N-ACETYLGLUCOSAMINE--N-ACETYLMURAMYL-(PENTAPEPTIDE) PYROPHOSPHORYL-UNDECAPRENOL N-ACETYLGLUCOSAMINE TRANSFERASE"/>
    <property type="match status" value="1"/>
</dbReference>
<comment type="subcellular location">
    <subcellularLocation>
        <location evidence="10">Cell membrane</location>
        <topology evidence="10">Peripheral membrane protein</topology>
        <orientation evidence="10">Cytoplasmic side</orientation>
    </subcellularLocation>
</comment>
<evidence type="ECO:0000313" key="14">
    <source>
        <dbReference type="Proteomes" id="UP000256304"/>
    </source>
</evidence>
<evidence type="ECO:0000256" key="7">
    <source>
        <dbReference type="ARBA" id="ARBA00023136"/>
    </source>
</evidence>
<dbReference type="AlphaFoldDB" id="A0A3D9S4Y2"/>
<evidence type="ECO:0000256" key="9">
    <source>
        <dbReference type="ARBA" id="ARBA00023316"/>
    </source>
</evidence>
<dbReference type="GO" id="GO:0051301">
    <property type="term" value="P:cell division"/>
    <property type="evidence" value="ECO:0007669"/>
    <property type="project" value="UniProtKB-KW"/>
</dbReference>
<keyword evidence="14" id="KW-1185">Reference proteome</keyword>
<keyword evidence="8 10" id="KW-0131">Cell cycle</keyword>
<dbReference type="GO" id="GO:0005975">
    <property type="term" value="P:carbohydrate metabolic process"/>
    <property type="evidence" value="ECO:0007669"/>
    <property type="project" value="InterPro"/>
</dbReference>
<comment type="pathway">
    <text evidence="10">Cell wall biogenesis; peptidoglycan biosynthesis.</text>
</comment>
<evidence type="ECO:0000259" key="11">
    <source>
        <dbReference type="Pfam" id="PF03033"/>
    </source>
</evidence>
<reference evidence="13 14" key="1">
    <citation type="submission" date="2018-08" db="EMBL/GenBank/DDBJ databases">
        <title>Genomic Encyclopedia of Type Strains, Phase III (KMG-III): the genomes of soil and plant-associated and newly described type strains.</title>
        <authorList>
            <person name="Whitman W."/>
        </authorList>
    </citation>
    <scope>NUCLEOTIDE SEQUENCE [LARGE SCALE GENOMIC DNA]</scope>
    <source>
        <strain evidence="13 14">CGMCC 1.10966</strain>
    </source>
</reference>
<dbReference type="NCBIfam" id="NF009102">
    <property type="entry name" value="PRK12446.1"/>
    <property type="match status" value="1"/>
</dbReference>
<dbReference type="InterPro" id="IPR006009">
    <property type="entry name" value="GlcNAc_MurG"/>
</dbReference>
<protein>
    <recommendedName>
        <fullName evidence="10">UDP-N-acetylglucosamine--N-acetylmuramyl-(pentapeptide) pyrophosphoryl-undecaprenol N-acetylglucosamine transferase</fullName>
        <ecNumber evidence="10">2.4.1.227</ecNumber>
    </recommendedName>
    <alternativeName>
        <fullName evidence="10">Undecaprenyl-PP-MurNAc-pentapeptide-UDPGlcNAc GlcNAc transferase</fullName>
    </alternativeName>
</protein>
<comment type="catalytic activity">
    <reaction evidence="10">
        <text>di-trans,octa-cis-undecaprenyl diphospho-N-acetyl-alpha-D-muramoyl-L-alanyl-D-glutamyl-meso-2,6-diaminopimeloyl-D-alanyl-D-alanine + UDP-N-acetyl-alpha-D-glucosamine = di-trans,octa-cis-undecaprenyl diphospho-[N-acetyl-alpha-D-glucosaminyl-(1-&gt;4)]-N-acetyl-alpha-D-muramoyl-L-alanyl-D-glutamyl-meso-2,6-diaminopimeloyl-D-alanyl-D-alanine + UDP + H(+)</text>
        <dbReference type="Rhea" id="RHEA:31227"/>
        <dbReference type="ChEBI" id="CHEBI:15378"/>
        <dbReference type="ChEBI" id="CHEBI:57705"/>
        <dbReference type="ChEBI" id="CHEBI:58223"/>
        <dbReference type="ChEBI" id="CHEBI:61387"/>
        <dbReference type="ChEBI" id="CHEBI:61388"/>
        <dbReference type="EC" id="2.4.1.227"/>
    </reaction>
</comment>
<dbReference type="InterPro" id="IPR004276">
    <property type="entry name" value="GlycoTrans_28_N"/>
</dbReference>
<dbReference type="GO" id="GO:0051991">
    <property type="term" value="F:UDP-N-acetyl-D-glucosamine:N-acetylmuramoyl-L-alanyl-D-glutamyl-meso-2,6-diaminopimelyl-D-alanyl-D-alanine-diphosphoundecaprenol 4-beta-N-acetylglucosaminlytransferase activity"/>
    <property type="evidence" value="ECO:0007669"/>
    <property type="project" value="RHEA"/>
</dbReference>
<feature type="binding site" evidence="10">
    <location>
        <position position="303"/>
    </location>
    <ligand>
        <name>UDP-N-acetyl-alpha-D-glucosamine</name>
        <dbReference type="ChEBI" id="CHEBI:57705"/>
    </ligand>
</feature>
<evidence type="ECO:0000256" key="5">
    <source>
        <dbReference type="ARBA" id="ARBA00022960"/>
    </source>
</evidence>
<gene>
    <name evidence="10" type="primary">murG</name>
    <name evidence="13" type="ORF">A8990_11255</name>
</gene>
<comment type="similarity">
    <text evidence="10">Belongs to the glycosyltransferase 28 family. MurG subfamily.</text>
</comment>
<evidence type="ECO:0000256" key="3">
    <source>
        <dbReference type="ARBA" id="ARBA00022676"/>
    </source>
</evidence>
<dbReference type="Pfam" id="PF03033">
    <property type="entry name" value="Glyco_transf_28"/>
    <property type="match status" value="1"/>
</dbReference>
<keyword evidence="5 10" id="KW-0133">Cell shape</keyword>
<dbReference type="GO" id="GO:0008360">
    <property type="term" value="P:regulation of cell shape"/>
    <property type="evidence" value="ECO:0007669"/>
    <property type="project" value="UniProtKB-KW"/>
</dbReference>
<dbReference type="OrthoDB" id="9808936at2"/>